<dbReference type="KEGG" id="agl:PYTT_2347"/>
<protein>
    <submittedName>
        <fullName evidence="3">Pep-cterm motif</fullName>
    </submittedName>
</protein>
<keyword evidence="1" id="KW-0732">Signal</keyword>
<evidence type="ECO:0000256" key="1">
    <source>
        <dbReference type="ARBA" id="ARBA00022729"/>
    </source>
</evidence>
<keyword evidence="4" id="KW-1185">Reference proteome</keyword>
<feature type="domain" description="Ice-binding protein C-terminal" evidence="2">
    <location>
        <begin position="1547"/>
        <end position="1570"/>
    </location>
</feature>
<dbReference type="InterPro" id="IPR013425">
    <property type="entry name" value="Autotrns_rpt"/>
</dbReference>
<dbReference type="EMBL" id="LT629973">
    <property type="protein sequence ID" value="SEH98968.1"/>
    <property type="molecule type" value="Genomic_DNA"/>
</dbReference>
<dbReference type="Proteomes" id="UP000176204">
    <property type="component" value="Chromosome I"/>
</dbReference>
<reference evidence="4" key="1">
    <citation type="submission" date="2016-09" db="EMBL/GenBank/DDBJ databases">
        <authorList>
            <person name="Koehorst J."/>
        </authorList>
    </citation>
    <scope>NUCLEOTIDE SEQUENCE [LARGE SCALE GENOMIC DNA]</scope>
</reference>
<dbReference type="NCBIfam" id="TIGR02595">
    <property type="entry name" value="PEP_CTERM"/>
    <property type="match status" value="1"/>
</dbReference>
<gene>
    <name evidence="3" type="ORF">PYTT_2347</name>
</gene>
<dbReference type="Pfam" id="PF12951">
    <property type="entry name" value="PATR"/>
    <property type="match status" value="3"/>
</dbReference>
<sequence>MVSMVAPATAVDITLTNGSSQPVILTTGSNTVTVTGTDSATISLLTGLSLAGSQFTKDGTGTLTISDFATLTLVDLMTVKSGKLVLNPTILANLLSFNSAYDIQGTSSLVMGTNGAYGTLKLSGTGTLQFTKGGTASIQARSGNTVTNAILFDNSSNTCALTFSESTSLVSGTITSLNNLTINANATMTFGAAVTVTNALTINKADNGLIRTFNALVTAGSLTLQAGESGNIASTAFTGGTSISGTVNAGAYTNITGSVTAQKFLATGGNATIGANLSISQNIDIDNAGNTMTGTVGAGSVNIYDGGTLTLSGTLNLAASGAITIGSQGSSGTATLNVTGSGIINANTGTITVGRSGVAGSLTIQNTAVVNAQTLALVNGSVTLSGTGRLNIGSGGITGTGTINLGAGTTLRAIDNWTSSATSTIAFGANAANISSSTFNITLTGALTGTGSLTKTGSGTLTINGADKAFTGTSITVSTGTLAMNVSTANILSMAQSYSIAAGATLQLNTGTYASALKITGTGNLVFGNGATTVTLRESTGAATLGHNITFGNVASTLTLDPTLTTLQGTLSAGSDLTLNGTQFTTANGAVNITGKLTLGLAGDAAHATRTFNALVTAGSLTLQAGTSTIASAINFAQDATITGALTAQGYANLSTGTGKQIAAGSYLSTGGNNTVTGRLNLSGDAVISGLNDVWTGTVNSANLSINSGASLSMNSATYTLGAGGAINIGNTGTSGTGTLNITGSSTVNGSTGTIKIGNATGTSGLLNIGNTSVVNTAGIVINNGSITLSDTATLNLGSTGISGTGTINFNGGTTIGSSADWSSASGVTYAVNGSTASTFNTNGHNATLNGNITGSGILTKTGSGTLTIGGSSKTFSGTLNINLGTVYLNLSAGSNLAGTVNIASSTTLQVNGSTYSGTLGITGSGALVFDNSAASITLKEGTGATALSHNITFGNVASTLTLDPTLTTLQGTLSAGSDLTLNGSQFTTANGAVNITGKLTLGLAGDAAHATRTFNALVTAGSLTLQAGTSTIASAVNFAQDATITGALTAQGYANLSTGTGKQIAAGSYLSIGGHNTVAGRLNLSGDAVISGLNDVWTGTVNSANLSINSGASLSMNSATYTLGAGGAINIGNTGTSGTGTLNITGSSTVNGSTGTINIGNGSGTAGSLNIQNTSVVNTAGISINNGSITLSDTASLNIGSSGVSGTGTVNFNGGTTIKADADWTSASGVGYAVNGSTSSTLNTNGHNVTLNGNISGSGRLYKTGQGTLTISGGDKSFTGTTTAAQGTVHVNANMYGTGNSYVAAGGTISISNTGSICTGGSSQATSTVQVTAKAAGTNATLSNANVTASGIVSVDTTGTVKAALNNAKVTINRTGATIDHAILNNTTVSLAQNASVTLNDVVLGTGSQITAAAGATATLNLQNTKLQIVNANITGTLSSKTVAPVVSANIFNSHSIKVSGQLTVDLSNCHYNPGNHYGVLAVELGALAADSDVNIQLTGCDPKWKIITDPERLKGVKLGTEAGVDLTGTELNEHGIDLDGRIYIQVPEPSSTALSLLALSALAMRRRRK</sequence>
<dbReference type="PATRIC" id="fig|1679444.3.peg.1593"/>
<accession>A0A1C7P9J0</accession>
<name>A0A1C7P9J0_9BACT</name>
<evidence type="ECO:0000313" key="3">
    <source>
        <dbReference type="EMBL" id="SEH98968.1"/>
    </source>
</evidence>
<dbReference type="STRING" id="1679444.PYTT_2347"/>
<proteinExistence type="predicted"/>
<dbReference type="Pfam" id="PF07589">
    <property type="entry name" value="PEP-CTERM"/>
    <property type="match status" value="1"/>
</dbReference>
<organism evidence="3 4">
    <name type="scientific">Akkermansia glycaniphila</name>
    <dbReference type="NCBI Taxonomy" id="1679444"/>
    <lineage>
        <taxon>Bacteria</taxon>
        <taxon>Pseudomonadati</taxon>
        <taxon>Verrucomicrobiota</taxon>
        <taxon>Verrucomicrobiia</taxon>
        <taxon>Verrucomicrobiales</taxon>
        <taxon>Akkermansiaceae</taxon>
        <taxon>Akkermansia</taxon>
    </lineage>
</organism>
<dbReference type="InterPro" id="IPR013424">
    <property type="entry name" value="Ice-binding_C"/>
</dbReference>
<evidence type="ECO:0000259" key="2">
    <source>
        <dbReference type="Pfam" id="PF07589"/>
    </source>
</evidence>
<evidence type="ECO:0000313" key="4">
    <source>
        <dbReference type="Proteomes" id="UP000176204"/>
    </source>
</evidence>